<feature type="transmembrane region" description="Helical" evidence="2">
    <location>
        <begin position="662"/>
        <end position="681"/>
    </location>
</feature>
<feature type="transmembrane region" description="Helical" evidence="2">
    <location>
        <begin position="631"/>
        <end position="650"/>
    </location>
</feature>
<feature type="transmembrane region" description="Helical" evidence="2">
    <location>
        <begin position="156"/>
        <end position="179"/>
    </location>
</feature>
<keyword evidence="2" id="KW-0472">Membrane</keyword>
<keyword evidence="1" id="KW-1003">Cell membrane</keyword>
<dbReference type="InterPro" id="IPR010656">
    <property type="entry name" value="DctM"/>
</dbReference>
<reference evidence="4 5" key="1">
    <citation type="journal article" date="2014" name="Int. J. Syst. Evol. Microbiol.">
        <title>Ramlibacter solisilvae sp. nov., isolated from forest soil, and emended description of the genus Ramlibacter.</title>
        <authorList>
            <person name="Lee H.J."/>
            <person name="Lee S.H."/>
            <person name="Lee S.S."/>
            <person name="Lee J.S."/>
            <person name="Kim Y."/>
            <person name="Kim S.C."/>
            <person name="Jeon C.O."/>
        </authorList>
    </citation>
    <scope>NUCLEOTIDE SEQUENCE [LARGE SCALE GENOMIC DNA]</scope>
    <source>
        <strain evidence="4 5">5-10</strain>
    </source>
</reference>
<evidence type="ECO:0000256" key="2">
    <source>
        <dbReference type="SAM" id="Phobius"/>
    </source>
</evidence>
<feature type="transmembrane region" description="Helical" evidence="2">
    <location>
        <begin position="484"/>
        <end position="505"/>
    </location>
</feature>
<feature type="transmembrane region" description="Helical" evidence="2">
    <location>
        <begin position="419"/>
        <end position="438"/>
    </location>
</feature>
<feature type="domain" description="TRAP C4-dicarboxylate transport system permease DctM subunit" evidence="3">
    <location>
        <begin position="142"/>
        <end position="408"/>
    </location>
</feature>
<feature type="transmembrane region" description="Helical" evidence="2">
    <location>
        <begin position="589"/>
        <end position="611"/>
    </location>
</feature>
<evidence type="ECO:0000256" key="1">
    <source>
        <dbReference type="RuleBase" id="RU369079"/>
    </source>
</evidence>
<dbReference type="InterPro" id="IPR011853">
    <property type="entry name" value="TRAP_DctM-Dct_fused"/>
</dbReference>
<sequence>MTTDTALDERKLQELEEKFDPEMRFRTTVPPATWLVMALLIALSMFHYYTAGFGLLRETTHRGVHLAFVLGLIFLVFPRSKRGYESTHLASSWHAPGGVPLTDWLLAIGCALSVLYIPYVFDDLAFRVGNPGTLDVVMGSVLFFTLLEATRRSMGWPLPLIAIGFTAYALAGPYFPGLLKHAGATWSQMINHQYLTSQGIYGVAVGVVATYVFHFVLFGVMATRIGLGQLFLDIAASVAGRYAGGPAKVSVFGSAMFGMLSGSSVANAVTVGSLTIPAMIRVGYRREFAGAVEAASSTGGQITPPVLGAAAFLMVEFLNVSYQTIIAAAVVPAFMHFFGVFMQVHFEAKRYGLRGLTDEEMPKLRESLKQRWPTLIPLFLLIGILVSGRTPYLAAFTGISSCAIVGLTTRVSGNRPANWVLCGALHALLAVIAFAELGVNTDEIKLALFAAGIALAIAGWKLAGITGRIAHGVMVEAFETGAKYALAVGAAAATVGIVIGVVTLTGVGFKISFIITGWAQVIAGGLTSVIPAFVADMKALTLFAALVMTGVVCILMGCGIPTTANYIIMVTVAAPTLVQLGVQPLVAHFFVFYYGVLADITPPVALAAYAAAGMAGSDPFKTGNMAFRLGLAKVLVPFVFVFSPSLLLVAKGFTWYDFSITFVGCVLGIVVLAAALSRFMLVEMKRWEQLVCLAAALLLIAPGLVVTLVGAAMVVPVLLRQLAAHRKASAPAAAGLDVGYR</sequence>
<dbReference type="Proteomes" id="UP000070433">
    <property type="component" value="Chromosome"/>
</dbReference>
<feature type="transmembrane region" description="Helical" evidence="2">
    <location>
        <begin position="563"/>
        <end position="582"/>
    </location>
</feature>
<feature type="transmembrane region" description="Helical" evidence="2">
    <location>
        <begin position="540"/>
        <end position="557"/>
    </location>
</feature>
<dbReference type="PANTHER" id="PTHR43849:SF2">
    <property type="entry name" value="BLL3936 PROTEIN"/>
    <property type="match status" value="1"/>
</dbReference>
<dbReference type="RefSeq" id="WP_061495565.1">
    <property type="nucleotide sequence ID" value="NZ_CP010951.1"/>
</dbReference>
<feature type="transmembrane region" description="Helical" evidence="2">
    <location>
        <begin position="371"/>
        <end position="387"/>
    </location>
</feature>
<dbReference type="GO" id="GO:0005886">
    <property type="term" value="C:plasma membrane"/>
    <property type="evidence" value="ECO:0007669"/>
    <property type="project" value="UniProtKB-SubCell"/>
</dbReference>
<feature type="transmembrane region" description="Helical" evidence="2">
    <location>
        <begin position="32"/>
        <end position="51"/>
    </location>
</feature>
<keyword evidence="1" id="KW-0997">Cell inner membrane</keyword>
<feature type="transmembrane region" description="Helical" evidence="2">
    <location>
        <begin position="200"/>
        <end position="222"/>
    </location>
</feature>
<evidence type="ECO:0000259" key="3">
    <source>
        <dbReference type="Pfam" id="PF06808"/>
    </source>
</evidence>
<dbReference type="Pfam" id="PF06808">
    <property type="entry name" value="DctM"/>
    <property type="match status" value="2"/>
</dbReference>
<feature type="transmembrane region" description="Helical" evidence="2">
    <location>
        <begin position="322"/>
        <end position="344"/>
    </location>
</feature>
<feature type="transmembrane region" description="Helical" evidence="2">
    <location>
        <begin position="511"/>
        <end position="533"/>
    </location>
</feature>
<evidence type="ECO:0000313" key="4">
    <source>
        <dbReference type="EMBL" id="AMO21817.1"/>
    </source>
</evidence>
<feature type="transmembrane region" description="Helical" evidence="2">
    <location>
        <begin position="133"/>
        <end position="150"/>
    </location>
</feature>
<dbReference type="NCBIfam" id="TIGR02123">
    <property type="entry name" value="TRAP_fused"/>
    <property type="match status" value="1"/>
</dbReference>
<dbReference type="PANTHER" id="PTHR43849">
    <property type="entry name" value="BLL3936 PROTEIN"/>
    <property type="match status" value="1"/>
</dbReference>
<proteinExistence type="predicted"/>
<keyword evidence="1" id="KW-0813">Transport</keyword>
<feature type="domain" description="TRAP C4-dicarboxylate transport system permease DctM subunit" evidence="3">
    <location>
        <begin position="426"/>
        <end position="650"/>
    </location>
</feature>
<name>A0A127JPB4_9BURK</name>
<organism evidence="4 5">
    <name type="scientific">Ramlibacter tataouinensis</name>
    <dbReference type="NCBI Taxonomy" id="94132"/>
    <lineage>
        <taxon>Bacteria</taxon>
        <taxon>Pseudomonadati</taxon>
        <taxon>Pseudomonadota</taxon>
        <taxon>Betaproteobacteria</taxon>
        <taxon>Burkholderiales</taxon>
        <taxon>Comamonadaceae</taxon>
        <taxon>Ramlibacter</taxon>
    </lineage>
</organism>
<dbReference type="GO" id="GO:0022857">
    <property type="term" value="F:transmembrane transporter activity"/>
    <property type="evidence" value="ECO:0007669"/>
    <property type="project" value="UniProtKB-UniRule"/>
</dbReference>
<feature type="transmembrane region" description="Helical" evidence="2">
    <location>
        <begin position="101"/>
        <end position="121"/>
    </location>
</feature>
<dbReference type="OrthoDB" id="9759894at2"/>
<dbReference type="EMBL" id="CP010951">
    <property type="protein sequence ID" value="AMO21817.1"/>
    <property type="molecule type" value="Genomic_DNA"/>
</dbReference>
<feature type="transmembrane region" description="Helical" evidence="2">
    <location>
        <begin position="63"/>
        <end position="81"/>
    </location>
</feature>
<dbReference type="AlphaFoldDB" id="A0A127JPB4"/>
<protein>
    <submittedName>
        <fullName evidence="4">C4-dicarboxylate ABC transporter permease</fullName>
    </submittedName>
</protein>
<feature type="transmembrane region" description="Helical" evidence="2">
    <location>
        <begin position="444"/>
        <end position="463"/>
    </location>
</feature>
<gene>
    <name evidence="4" type="ORF">UC35_01650</name>
</gene>
<feature type="transmembrane region" description="Helical" evidence="2">
    <location>
        <begin position="693"/>
        <end position="719"/>
    </location>
</feature>
<accession>A0A127JPB4</accession>
<comment type="subcellular location">
    <subcellularLocation>
        <location evidence="1">Cell inner membrane</location>
        <topology evidence="1">Multi-pass membrane protein</topology>
    </subcellularLocation>
</comment>
<dbReference type="PATRIC" id="fig|94132.3.peg.324"/>
<comment type="function">
    <text evidence="1">Part of the tripartite ATP-independent periplasmic (TRAP) transport system.</text>
</comment>
<keyword evidence="2" id="KW-1133">Transmembrane helix</keyword>
<evidence type="ECO:0000313" key="5">
    <source>
        <dbReference type="Proteomes" id="UP000070433"/>
    </source>
</evidence>
<keyword evidence="2" id="KW-0812">Transmembrane</keyword>
<keyword evidence="5" id="KW-1185">Reference proteome</keyword>